<evidence type="ECO:0000313" key="2">
    <source>
        <dbReference type="Proteomes" id="UP000031670"/>
    </source>
</evidence>
<accession>A0A0B8PTP0</accession>
<organism evidence="1 2">
    <name type="scientific">Vibrio ishigakensis</name>
    <dbReference type="NCBI Taxonomy" id="1481914"/>
    <lineage>
        <taxon>Bacteria</taxon>
        <taxon>Pseudomonadati</taxon>
        <taxon>Pseudomonadota</taxon>
        <taxon>Gammaproteobacteria</taxon>
        <taxon>Vibrionales</taxon>
        <taxon>Vibrionaceae</taxon>
        <taxon>Vibrio</taxon>
    </lineage>
</organism>
<gene>
    <name evidence="1" type="ORF">JCM19232_5485</name>
</gene>
<dbReference type="AlphaFoldDB" id="A0A0B8PTP0"/>
<proteinExistence type="predicted"/>
<dbReference type="EMBL" id="BBSA01000028">
    <property type="protein sequence ID" value="GAM65974.1"/>
    <property type="molecule type" value="Genomic_DNA"/>
</dbReference>
<evidence type="ECO:0000313" key="1">
    <source>
        <dbReference type="EMBL" id="GAM65974.1"/>
    </source>
</evidence>
<reference evidence="1 2" key="2">
    <citation type="submission" date="2015-01" db="EMBL/GenBank/DDBJ databases">
        <authorList>
            <consortium name="NBRP consortium"/>
            <person name="Sawabe T."/>
            <person name="Meirelles P."/>
            <person name="Feng G."/>
            <person name="Sayaka M."/>
            <person name="Hattori M."/>
            <person name="Ohkuma M."/>
        </authorList>
    </citation>
    <scope>NUCLEOTIDE SEQUENCE [LARGE SCALE GENOMIC DNA]</scope>
    <source>
        <strain evidence="1 2">JCM19232</strain>
    </source>
</reference>
<dbReference type="Proteomes" id="UP000031670">
    <property type="component" value="Unassembled WGS sequence"/>
</dbReference>
<comment type="caution">
    <text evidence="1">The sequence shown here is derived from an EMBL/GenBank/DDBJ whole genome shotgun (WGS) entry which is preliminary data.</text>
</comment>
<name>A0A0B8PTP0_9VIBR</name>
<sequence length="43" mass="4950">MFFRKQKALLKEQGFCVVVGKERFIGLAFQRGGLPHPTVVLFR</sequence>
<reference evidence="1 2" key="1">
    <citation type="submission" date="2015-01" db="EMBL/GenBank/DDBJ databases">
        <title>Vibrio sp. C5 JCM 19232 whole genome shotgun sequence.</title>
        <authorList>
            <person name="Sawabe T."/>
            <person name="Meirelles P."/>
            <person name="Feng G."/>
            <person name="Sayaka M."/>
            <person name="Hattori M."/>
            <person name="Ohkuma M."/>
        </authorList>
    </citation>
    <scope>NUCLEOTIDE SEQUENCE [LARGE SCALE GENOMIC DNA]</scope>
    <source>
        <strain evidence="1 2">JCM19232</strain>
    </source>
</reference>
<protein>
    <submittedName>
        <fullName evidence="1">Uncharacterized protein</fullName>
    </submittedName>
</protein>